<proteinExistence type="predicted"/>
<keyword evidence="2" id="KW-1185">Reference proteome</keyword>
<sequence>MHQSINVASVVVKEVLDLRVYRKAFHQADRLFWMSRDWPVEERYALTSQIRRSSRAVCANLSEAWRKRRYPAHFISKLSDADAEAAETRTWLRFAHSCSYLGREAFESQDSVYDQICGGLVRMMSEPDKWCGPG</sequence>
<dbReference type="PANTHER" id="PTHR38471">
    <property type="entry name" value="FOUR HELIX BUNDLE PROTEIN"/>
    <property type="match status" value="1"/>
</dbReference>
<dbReference type="CDD" id="cd16377">
    <property type="entry name" value="23S_rRNA_IVP_like"/>
    <property type="match status" value="1"/>
</dbReference>
<dbReference type="AlphaFoldDB" id="A0A2A8CXC0"/>
<protein>
    <submittedName>
        <fullName evidence="1">Four helix bundle protein</fullName>
    </submittedName>
</protein>
<dbReference type="Gene3D" id="1.20.1440.60">
    <property type="entry name" value="23S rRNA-intervening sequence"/>
    <property type="match status" value="1"/>
</dbReference>
<evidence type="ECO:0000313" key="1">
    <source>
        <dbReference type="EMBL" id="PEN13217.1"/>
    </source>
</evidence>
<dbReference type="PANTHER" id="PTHR38471:SF2">
    <property type="entry name" value="FOUR HELIX BUNDLE PROTEIN"/>
    <property type="match status" value="1"/>
</dbReference>
<comment type="caution">
    <text evidence="1">The sequence shown here is derived from an EMBL/GenBank/DDBJ whole genome shotgun (WGS) entry which is preliminary data.</text>
</comment>
<dbReference type="Proteomes" id="UP000220102">
    <property type="component" value="Unassembled WGS sequence"/>
</dbReference>
<accession>A0A2A8CXC0</accession>
<dbReference type="OrthoDB" id="9811959at2"/>
<evidence type="ECO:0000313" key="2">
    <source>
        <dbReference type="Proteomes" id="UP000220102"/>
    </source>
</evidence>
<dbReference type="RefSeq" id="WP_098075810.1">
    <property type="nucleotide sequence ID" value="NZ_PDEQ01000005.1"/>
</dbReference>
<reference evidence="1 2" key="1">
    <citation type="submission" date="2017-10" db="EMBL/GenBank/DDBJ databases">
        <title>Draft genome of Longibacter Salinarum.</title>
        <authorList>
            <person name="Goh K.M."/>
            <person name="Shamsir M.S."/>
            <person name="Lim S.W."/>
        </authorList>
    </citation>
    <scope>NUCLEOTIDE SEQUENCE [LARGE SCALE GENOMIC DNA]</scope>
    <source>
        <strain evidence="1 2">KCTC 52045</strain>
    </source>
</reference>
<dbReference type="InterPro" id="IPR012657">
    <property type="entry name" value="23S_rRNA-intervening_sequence"/>
</dbReference>
<dbReference type="Pfam" id="PF05635">
    <property type="entry name" value="23S_rRNA_IVP"/>
    <property type="match status" value="1"/>
</dbReference>
<dbReference type="InterPro" id="IPR036583">
    <property type="entry name" value="23S_rRNA_IVS_sf"/>
</dbReference>
<dbReference type="SUPFAM" id="SSF158446">
    <property type="entry name" value="IVS-encoded protein-like"/>
    <property type="match status" value="1"/>
</dbReference>
<dbReference type="EMBL" id="PDEQ01000005">
    <property type="protein sequence ID" value="PEN13217.1"/>
    <property type="molecule type" value="Genomic_DNA"/>
</dbReference>
<dbReference type="NCBIfam" id="TIGR02436">
    <property type="entry name" value="four helix bundle protein"/>
    <property type="match status" value="1"/>
</dbReference>
<gene>
    <name evidence="1" type="ORF">CRI94_11285</name>
</gene>
<organism evidence="1 2">
    <name type="scientific">Longibacter salinarum</name>
    <dbReference type="NCBI Taxonomy" id="1850348"/>
    <lineage>
        <taxon>Bacteria</taxon>
        <taxon>Pseudomonadati</taxon>
        <taxon>Rhodothermota</taxon>
        <taxon>Rhodothermia</taxon>
        <taxon>Rhodothermales</taxon>
        <taxon>Salisaetaceae</taxon>
        <taxon>Longibacter</taxon>
    </lineage>
</organism>
<name>A0A2A8CXC0_9BACT</name>